<dbReference type="Pfam" id="PF12708">
    <property type="entry name" value="Pect-lyase_RHGA_epim"/>
    <property type="match status" value="1"/>
</dbReference>
<dbReference type="InterPro" id="IPR024535">
    <property type="entry name" value="RHGA/B-epi-like_pectate_lyase"/>
</dbReference>
<proteinExistence type="predicted"/>
<dbReference type="SUPFAM" id="SSF51126">
    <property type="entry name" value="Pectin lyase-like"/>
    <property type="match status" value="1"/>
</dbReference>
<dbReference type="Gene3D" id="2.160.20.10">
    <property type="entry name" value="Single-stranded right-handed beta-helix, Pectin lyase-like"/>
    <property type="match status" value="1"/>
</dbReference>
<gene>
    <name evidence="2" type="ORF">S01H4_09472</name>
</gene>
<evidence type="ECO:0000313" key="2">
    <source>
        <dbReference type="EMBL" id="GAG56562.1"/>
    </source>
</evidence>
<reference evidence="2" key="1">
    <citation type="journal article" date="2014" name="Front. Microbiol.">
        <title>High frequency of phylogenetically diverse reductive dehalogenase-homologous genes in deep subseafloor sedimentary metagenomes.</title>
        <authorList>
            <person name="Kawai M."/>
            <person name="Futagami T."/>
            <person name="Toyoda A."/>
            <person name="Takaki Y."/>
            <person name="Nishi S."/>
            <person name="Hori S."/>
            <person name="Arai W."/>
            <person name="Tsubouchi T."/>
            <person name="Morono Y."/>
            <person name="Uchiyama I."/>
            <person name="Ito T."/>
            <person name="Fujiyama A."/>
            <person name="Inagaki F."/>
            <person name="Takami H."/>
        </authorList>
    </citation>
    <scope>NUCLEOTIDE SEQUENCE</scope>
    <source>
        <strain evidence="2">Expedition CK06-06</strain>
    </source>
</reference>
<protein>
    <recommendedName>
        <fullName evidence="1">Rhamnogalacturonase A/B/Epimerase-like pectate lyase domain-containing protein</fullName>
    </recommendedName>
</protein>
<dbReference type="EMBL" id="BART01003430">
    <property type="protein sequence ID" value="GAG56562.1"/>
    <property type="molecule type" value="Genomic_DNA"/>
</dbReference>
<accession>X0ZEE2</accession>
<dbReference type="InterPro" id="IPR012334">
    <property type="entry name" value="Pectin_lyas_fold"/>
</dbReference>
<name>X0ZEE2_9ZZZZ</name>
<dbReference type="AlphaFoldDB" id="X0ZEE2"/>
<organism evidence="2">
    <name type="scientific">marine sediment metagenome</name>
    <dbReference type="NCBI Taxonomy" id="412755"/>
    <lineage>
        <taxon>unclassified sequences</taxon>
        <taxon>metagenomes</taxon>
        <taxon>ecological metagenomes</taxon>
    </lineage>
</organism>
<feature type="domain" description="Rhamnogalacturonase A/B/Epimerase-like pectate lyase" evidence="1">
    <location>
        <begin position="24"/>
        <end position="162"/>
    </location>
</feature>
<sequence length="214" mass="22576">MFGATITIAFGAGAVLEVYPEWWGARGDGVTSCTVGIQSALDSNSNAADSMKVVLGKGIYMFGQLSLDTYAHLAGVGQGLTVLRAITATNDDLIVHADSPGSQVIITDLLIDGESTNQTAGSCIKFSSVHNVWIERVTLTDAKEYGLELVTCNNVQFSNGQITDCQAGGFIATTSEQCNLTNSVLELNENFEATYISAATNAVSHISGCWFESS</sequence>
<feature type="non-terminal residue" evidence="2">
    <location>
        <position position="214"/>
    </location>
</feature>
<dbReference type="InterPro" id="IPR011050">
    <property type="entry name" value="Pectin_lyase_fold/virulence"/>
</dbReference>
<evidence type="ECO:0000259" key="1">
    <source>
        <dbReference type="Pfam" id="PF12708"/>
    </source>
</evidence>
<comment type="caution">
    <text evidence="2">The sequence shown here is derived from an EMBL/GenBank/DDBJ whole genome shotgun (WGS) entry which is preliminary data.</text>
</comment>